<accession>A0A2T9ZFI9</accession>
<comment type="caution">
    <text evidence="3">The sequence shown here is derived from an EMBL/GenBank/DDBJ whole genome shotgun (WGS) entry which is preliminary data.</text>
</comment>
<dbReference type="SUPFAM" id="SSF55797">
    <property type="entry name" value="PR-1-like"/>
    <property type="match status" value="1"/>
</dbReference>
<dbReference type="PANTHER" id="PTHR31157:SF1">
    <property type="entry name" value="SCP DOMAIN-CONTAINING PROTEIN"/>
    <property type="match status" value="1"/>
</dbReference>
<dbReference type="EMBL" id="MBFS01000245">
    <property type="protein sequence ID" value="PVV03341.1"/>
    <property type="molecule type" value="Genomic_DNA"/>
</dbReference>
<sequence length="219" mass="23952">MAVRDMRGTESDYSSIAGNLLCAINKQRVKAGLHPLVLYQGLVRTAIGQSKYQSSIRQMTHDNPVPLGNRVRKQGLEYSSVSENVAFNANSPENAVQLWMNSPPHRRNMLDPNAVYFGGSNYGKYWTAQFGSPESQAEIQNARSNAVVCPGTSNSNFQQNSIDDSDSGSDSVGIGSIGNPGLSGISYGPRPVVVVRPQFGNRYSRNRGNKHRVVKLIKH</sequence>
<organism evidence="3 4">
    <name type="scientific">Smittium megazygosporum</name>
    <dbReference type="NCBI Taxonomy" id="133381"/>
    <lineage>
        <taxon>Eukaryota</taxon>
        <taxon>Fungi</taxon>
        <taxon>Fungi incertae sedis</taxon>
        <taxon>Zoopagomycota</taxon>
        <taxon>Kickxellomycotina</taxon>
        <taxon>Harpellomycetes</taxon>
        <taxon>Harpellales</taxon>
        <taxon>Legeriomycetaceae</taxon>
        <taxon>Smittium</taxon>
    </lineage>
</organism>
<feature type="region of interest" description="Disordered" evidence="1">
    <location>
        <begin position="154"/>
        <end position="175"/>
    </location>
</feature>
<dbReference type="OrthoDB" id="568194at2759"/>
<dbReference type="InterPro" id="IPR035940">
    <property type="entry name" value="CAP_sf"/>
</dbReference>
<dbReference type="PANTHER" id="PTHR31157">
    <property type="entry name" value="SCP DOMAIN-CONTAINING PROTEIN"/>
    <property type="match status" value="1"/>
</dbReference>
<feature type="domain" description="SCP" evidence="2">
    <location>
        <begin position="23"/>
        <end position="119"/>
    </location>
</feature>
<dbReference type="InterPro" id="IPR014044">
    <property type="entry name" value="CAP_dom"/>
</dbReference>
<name>A0A2T9ZFI9_9FUNG</name>
<keyword evidence="4" id="KW-1185">Reference proteome</keyword>
<protein>
    <recommendedName>
        <fullName evidence="2">SCP domain-containing protein</fullName>
    </recommendedName>
</protein>
<evidence type="ECO:0000313" key="3">
    <source>
        <dbReference type="EMBL" id="PVV03341.1"/>
    </source>
</evidence>
<proteinExistence type="predicted"/>
<gene>
    <name evidence="3" type="ORF">BB560_002183</name>
</gene>
<reference evidence="3 4" key="1">
    <citation type="journal article" date="2018" name="MBio">
        <title>Comparative Genomics Reveals the Core Gene Toolbox for the Fungus-Insect Symbiosis.</title>
        <authorList>
            <person name="Wang Y."/>
            <person name="Stata M."/>
            <person name="Wang W."/>
            <person name="Stajich J.E."/>
            <person name="White M.M."/>
            <person name="Moncalvo J.M."/>
        </authorList>
    </citation>
    <scope>NUCLEOTIDE SEQUENCE [LARGE SCALE GENOMIC DNA]</scope>
    <source>
        <strain evidence="3 4">SC-DP-2</strain>
    </source>
</reference>
<dbReference type="AlphaFoldDB" id="A0A2T9ZFI9"/>
<dbReference type="Pfam" id="PF00188">
    <property type="entry name" value="CAP"/>
    <property type="match status" value="1"/>
</dbReference>
<dbReference type="Gene3D" id="3.40.33.10">
    <property type="entry name" value="CAP"/>
    <property type="match status" value="1"/>
</dbReference>
<dbReference type="Proteomes" id="UP000245609">
    <property type="component" value="Unassembled WGS sequence"/>
</dbReference>
<evidence type="ECO:0000256" key="1">
    <source>
        <dbReference type="SAM" id="MobiDB-lite"/>
    </source>
</evidence>
<dbReference type="STRING" id="133381.A0A2T9ZFI9"/>
<evidence type="ECO:0000313" key="4">
    <source>
        <dbReference type="Proteomes" id="UP000245609"/>
    </source>
</evidence>
<dbReference type="CDD" id="cd05379">
    <property type="entry name" value="CAP_bacterial"/>
    <property type="match status" value="1"/>
</dbReference>
<evidence type="ECO:0000259" key="2">
    <source>
        <dbReference type="Pfam" id="PF00188"/>
    </source>
</evidence>